<sequence>MKKKILILGGTSDMAMAIGQVYAREGHDLVMAGRKVERLLPYQEDIKLKCAVEVELMEFDAEDISSHEVFVQEACLTKLDLAVCVFGYLGDQSIAEQDWKECERIIHCNYTGAVSILNRIAEKFLIQGSGTIIGISSVAGDRGRSSNYLYGSAKAGFTVYLDGLRNRLYHSGLHVMTVKPGFVATKMTGHLDLPPALTSSPEQVAEVIYKAQLRKKNTIYVSFVWRWIMLIIRSIPEQIFKKLKM</sequence>
<organism evidence="3 4">
    <name type="scientific">Reichenbachiella agarivorans</name>
    <dbReference type="NCBI Taxonomy" id="2979464"/>
    <lineage>
        <taxon>Bacteria</taxon>
        <taxon>Pseudomonadati</taxon>
        <taxon>Bacteroidota</taxon>
        <taxon>Cytophagia</taxon>
        <taxon>Cytophagales</taxon>
        <taxon>Reichenbachiellaceae</taxon>
        <taxon>Reichenbachiella</taxon>
    </lineage>
</organism>
<comment type="similarity">
    <text evidence="1">Belongs to the short-chain dehydrogenases/reductases (SDR) family.</text>
</comment>
<dbReference type="InterPro" id="IPR036291">
    <property type="entry name" value="NAD(P)-bd_dom_sf"/>
</dbReference>
<protein>
    <submittedName>
        <fullName evidence="3">SDR family oxidoreductase</fullName>
    </submittedName>
</protein>
<dbReference type="PRINTS" id="PR00081">
    <property type="entry name" value="GDHRDH"/>
</dbReference>
<dbReference type="RefSeq" id="WP_262309861.1">
    <property type="nucleotide sequence ID" value="NZ_CP106679.1"/>
</dbReference>
<evidence type="ECO:0000256" key="1">
    <source>
        <dbReference type="ARBA" id="ARBA00006484"/>
    </source>
</evidence>
<dbReference type="Proteomes" id="UP001065174">
    <property type="component" value="Chromosome"/>
</dbReference>
<dbReference type="PANTHER" id="PTHR44196">
    <property type="entry name" value="DEHYDROGENASE/REDUCTASE SDR FAMILY MEMBER 7B"/>
    <property type="match status" value="1"/>
</dbReference>
<accession>A0ABY6CPH3</accession>
<dbReference type="Pfam" id="PF00106">
    <property type="entry name" value="adh_short"/>
    <property type="match status" value="1"/>
</dbReference>
<evidence type="ECO:0000313" key="3">
    <source>
        <dbReference type="EMBL" id="UXP32426.1"/>
    </source>
</evidence>
<name>A0ABY6CPH3_9BACT</name>
<evidence type="ECO:0000256" key="2">
    <source>
        <dbReference type="ARBA" id="ARBA00023002"/>
    </source>
</evidence>
<gene>
    <name evidence="3" type="ORF">N6H18_00355</name>
</gene>
<keyword evidence="4" id="KW-1185">Reference proteome</keyword>
<keyword evidence="2" id="KW-0560">Oxidoreductase</keyword>
<dbReference type="SUPFAM" id="SSF51735">
    <property type="entry name" value="NAD(P)-binding Rossmann-fold domains"/>
    <property type="match status" value="1"/>
</dbReference>
<dbReference type="PANTHER" id="PTHR44196:SF3">
    <property type="entry name" value="SHORT CHAIN DEHYDROGENASE FAMILY PROTEIN"/>
    <property type="match status" value="1"/>
</dbReference>
<dbReference type="InterPro" id="IPR002347">
    <property type="entry name" value="SDR_fam"/>
</dbReference>
<proteinExistence type="inferred from homology"/>
<dbReference type="NCBIfam" id="NF005489">
    <property type="entry name" value="PRK07102.1"/>
    <property type="match status" value="1"/>
</dbReference>
<dbReference type="EMBL" id="CP106679">
    <property type="protein sequence ID" value="UXP32426.1"/>
    <property type="molecule type" value="Genomic_DNA"/>
</dbReference>
<dbReference type="Gene3D" id="3.40.50.720">
    <property type="entry name" value="NAD(P)-binding Rossmann-like Domain"/>
    <property type="match status" value="1"/>
</dbReference>
<reference evidence="3" key="1">
    <citation type="submission" date="2022-09" db="EMBL/GenBank/DDBJ databases">
        <title>Comparative genomics and taxonomic characterization of three novel marine species of genus Reichenbachiella exhibiting antioxidant and polysaccharide degradation activities.</title>
        <authorList>
            <person name="Muhammad N."/>
            <person name="Lee Y.-J."/>
            <person name="Ko J."/>
            <person name="Kim S.-G."/>
        </authorList>
    </citation>
    <scope>NUCLEOTIDE SEQUENCE</scope>
    <source>
        <strain evidence="3">BKB1-1</strain>
    </source>
</reference>
<evidence type="ECO:0000313" key="4">
    <source>
        <dbReference type="Proteomes" id="UP001065174"/>
    </source>
</evidence>